<dbReference type="GO" id="GO:0006352">
    <property type="term" value="P:DNA-templated transcription initiation"/>
    <property type="evidence" value="ECO:0007669"/>
    <property type="project" value="InterPro"/>
</dbReference>
<dbReference type="Proteomes" id="UP000595841">
    <property type="component" value="Chromosome"/>
</dbReference>
<reference evidence="2 3" key="1">
    <citation type="submission" date="2021-01" db="EMBL/GenBank/DDBJ databases">
        <title>Whole genome sequence of Paenibacillus sonchi LMG 24727 for comparative genomics.</title>
        <authorList>
            <person name="Lee G."/>
            <person name="Kim M.-J."/>
            <person name="Lim K."/>
            <person name="Shin J.-H."/>
        </authorList>
    </citation>
    <scope>NUCLEOTIDE SEQUENCE [LARGE SCALE GENOMIC DNA]</scope>
    <source>
        <strain evidence="2 3">LMG 24727</strain>
    </source>
</reference>
<dbReference type="RefSeq" id="WP_039832149.1">
    <property type="nucleotide sequence ID" value="NZ_CP068595.1"/>
</dbReference>
<feature type="domain" description="Helix-turn-helix conjugative transposon-like" evidence="1">
    <location>
        <begin position="7"/>
        <end position="60"/>
    </location>
</feature>
<dbReference type="InterPro" id="IPR013325">
    <property type="entry name" value="RNA_pol_sigma_r2"/>
</dbReference>
<dbReference type="KEGG" id="pson:JI735_33505"/>
<evidence type="ECO:0000313" key="3">
    <source>
        <dbReference type="Proteomes" id="UP000595841"/>
    </source>
</evidence>
<name>A0A974PCA4_9BACL</name>
<dbReference type="SUPFAM" id="SSF88946">
    <property type="entry name" value="Sigma2 domain of RNA polymerase sigma factors"/>
    <property type="match status" value="1"/>
</dbReference>
<dbReference type="GO" id="GO:0003700">
    <property type="term" value="F:DNA-binding transcription factor activity"/>
    <property type="evidence" value="ECO:0007669"/>
    <property type="project" value="InterPro"/>
</dbReference>
<accession>A0A974PCA4</accession>
<dbReference type="EMBL" id="CP068595">
    <property type="protein sequence ID" value="QQZ61230.1"/>
    <property type="molecule type" value="Genomic_DNA"/>
</dbReference>
<dbReference type="AlphaFoldDB" id="A0A974PCA4"/>
<evidence type="ECO:0000313" key="2">
    <source>
        <dbReference type="EMBL" id="QQZ61230.1"/>
    </source>
</evidence>
<evidence type="ECO:0000259" key="1">
    <source>
        <dbReference type="Pfam" id="PF12645"/>
    </source>
</evidence>
<organism evidence="2 3">
    <name type="scientific">Paenibacillus sonchi</name>
    <dbReference type="NCBI Taxonomy" id="373687"/>
    <lineage>
        <taxon>Bacteria</taxon>
        <taxon>Bacillati</taxon>
        <taxon>Bacillota</taxon>
        <taxon>Bacilli</taxon>
        <taxon>Bacillales</taxon>
        <taxon>Paenibacillaceae</taxon>
        <taxon>Paenibacillus</taxon>
        <taxon>Paenibacillus sonchi group</taxon>
    </lineage>
</organism>
<dbReference type="Pfam" id="PF12645">
    <property type="entry name" value="HTH_16"/>
    <property type="match status" value="1"/>
</dbReference>
<gene>
    <name evidence="2" type="ORF">JI735_33505</name>
</gene>
<proteinExistence type="predicted"/>
<sequence length="68" mass="8403">MEEIEFLIELAQSGNRDAEEELIFRYQPLINKYSRLNGYLDEDCKQHLTIEFILAIRRFDLDRYRFYH</sequence>
<protein>
    <submittedName>
        <fullName evidence="2">Helix-turn-helix domain-containing protein</fullName>
    </submittedName>
</protein>
<dbReference type="InterPro" id="IPR024760">
    <property type="entry name" value="HTH_dom_conjug_TS-like"/>
</dbReference>
<keyword evidence="3" id="KW-1185">Reference proteome</keyword>